<dbReference type="OrthoDB" id="2670943at2759"/>
<proteinExistence type="predicted"/>
<reference evidence="2" key="2">
    <citation type="submission" date="2015-01" db="EMBL/GenBank/DDBJ databases">
        <title>Evolutionary Origins and Diversification of the Mycorrhizal Mutualists.</title>
        <authorList>
            <consortium name="DOE Joint Genome Institute"/>
            <consortium name="Mycorrhizal Genomics Consortium"/>
            <person name="Kohler A."/>
            <person name="Kuo A."/>
            <person name="Nagy L.G."/>
            <person name="Floudas D."/>
            <person name="Copeland A."/>
            <person name="Barry K.W."/>
            <person name="Cichocki N."/>
            <person name="Veneault-Fourrey C."/>
            <person name="LaButti K."/>
            <person name="Lindquist E.A."/>
            <person name="Lipzen A."/>
            <person name="Lundell T."/>
            <person name="Morin E."/>
            <person name="Murat C."/>
            <person name="Riley R."/>
            <person name="Ohm R."/>
            <person name="Sun H."/>
            <person name="Tunlid A."/>
            <person name="Henrissat B."/>
            <person name="Grigoriev I.V."/>
            <person name="Hibbett D.S."/>
            <person name="Martin F."/>
        </authorList>
    </citation>
    <scope>NUCLEOTIDE SEQUENCE [LARGE SCALE GENOMIC DNA]</scope>
    <source>
        <strain evidence="2">Foug A</strain>
    </source>
</reference>
<reference evidence="1 2" key="1">
    <citation type="submission" date="2014-04" db="EMBL/GenBank/DDBJ databases">
        <authorList>
            <consortium name="DOE Joint Genome Institute"/>
            <person name="Kuo A."/>
            <person name="Kohler A."/>
            <person name="Nagy L.G."/>
            <person name="Floudas D."/>
            <person name="Copeland A."/>
            <person name="Barry K.W."/>
            <person name="Cichocki N."/>
            <person name="Veneault-Fourrey C."/>
            <person name="LaButti K."/>
            <person name="Lindquist E.A."/>
            <person name="Lipzen A."/>
            <person name="Lundell T."/>
            <person name="Morin E."/>
            <person name="Murat C."/>
            <person name="Sun H."/>
            <person name="Tunlid A."/>
            <person name="Henrissat B."/>
            <person name="Grigoriev I.V."/>
            <person name="Hibbett D.S."/>
            <person name="Martin F."/>
            <person name="Nordberg H.P."/>
            <person name="Cantor M.N."/>
            <person name="Hua S.X."/>
        </authorList>
    </citation>
    <scope>NUCLEOTIDE SEQUENCE [LARGE SCALE GENOMIC DNA]</scope>
    <source>
        <strain evidence="1 2">Foug A</strain>
    </source>
</reference>
<dbReference type="EMBL" id="KN822121">
    <property type="protein sequence ID" value="KIM56195.1"/>
    <property type="molecule type" value="Genomic_DNA"/>
</dbReference>
<accession>A0A0C3D606</accession>
<sequence>ILNEGFDEINEMLSKLAAHMKIPFHQVSDCYIRQHSHSHGGNIWNSYSMYFMENMEQELARLPKGEHVTGTPMPDIRKCCHALFKEAYKDTYTRILEKWKEVKELENMDSTIAQCQLLFDKTKKNLDHTIRPYFIAHGFEGAYLLAGQVINQDAALRHAFATPSAEKATLKFFVECCRAGDNEITGHFKAHI</sequence>
<dbReference type="AlphaFoldDB" id="A0A0C3D606"/>
<gene>
    <name evidence="1" type="ORF">SCLCIDRAFT_89904</name>
</gene>
<organism evidence="1 2">
    <name type="scientific">Scleroderma citrinum Foug A</name>
    <dbReference type="NCBI Taxonomy" id="1036808"/>
    <lineage>
        <taxon>Eukaryota</taxon>
        <taxon>Fungi</taxon>
        <taxon>Dikarya</taxon>
        <taxon>Basidiomycota</taxon>
        <taxon>Agaricomycotina</taxon>
        <taxon>Agaricomycetes</taxon>
        <taxon>Agaricomycetidae</taxon>
        <taxon>Boletales</taxon>
        <taxon>Sclerodermatineae</taxon>
        <taxon>Sclerodermataceae</taxon>
        <taxon>Scleroderma</taxon>
    </lineage>
</organism>
<protein>
    <submittedName>
        <fullName evidence="1">Uncharacterized protein</fullName>
    </submittedName>
</protein>
<name>A0A0C3D606_9AGAM</name>
<evidence type="ECO:0000313" key="2">
    <source>
        <dbReference type="Proteomes" id="UP000053989"/>
    </source>
</evidence>
<evidence type="ECO:0000313" key="1">
    <source>
        <dbReference type="EMBL" id="KIM56195.1"/>
    </source>
</evidence>
<keyword evidence="2" id="KW-1185">Reference proteome</keyword>
<feature type="non-terminal residue" evidence="1">
    <location>
        <position position="1"/>
    </location>
</feature>
<dbReference type="HOGENOM" id="CLU_088645_1_0_1"/>
<dbReference type="Proteomes" id="UP000053989">
    <property type="component" value="Unassembled WGS sequence"/>
</dbReference>
<dbReference type="InParanoid" id="A0A0C3D606"/>
<feature type="non-terminal residue" evidence="1">
    <location>
        <position position="192"/>
    </location>
</feature>